<accession>A0A367ECE2</accession>
<evidence type="ECO:0000313" key="13">
    <source>
        <dbReference type="Proteomes" id="UP000252914"/>
    </source>
</evidence>
<keyword evidence="6 10" id="KW-0432">Leucine biosynthesis</keyword>
<protein>
    <recommendedName>
        <fullName evidence="10">3-isopropylmalate dehydratase small subunit</fullName>
        <ecNumber evidence="10">4.2.1.33</ecNumber>
    </recommendedName>
    <alternativeName>
        <fullName evidence="10">Alpha-IPM isomerase</fullName>
        <shortName evidence="10">IPMI</shortName>
    </alternativeName>
    <alternativeName>
        <fullName evidence="10">Isopropylmalate isomerase</fullName>
    </alternativeName>
</protein>
<dbReference type="InterPro" id="IPR015928">
    <property type="entry name" value="Aconitase/3IPM_dehydase_swvl"/>
</dbReference>
<dbReference type="NCBIfam" id="TIGR00171">
    <property type="entry name" value="leuD"/>
    <property type="match status" value="1"/>
</dbReference>
<evidence type="ECO:0000256" key="5">
    <source>
        <dbReference type="ARBA" id="ARBA00011271"/>
    </source>
</evidence>
<dbReference type="UniPathway" id="UPA00048">
    <property type="reaction ID" value="UER00071"/>
</dbReference>
<dbReference type="GO" id="GO:0003861">
    <property type="term" value="F:3-isopropylmalate dehydratase activity"/>
    <property type="evidence" value="ECO:0007669"/>
    <property type="project" value="UniProtKB-UniRule"/>
</dbReference>
<comment type="caution">
    <text evidence="12">The sequence shown here is derived from an EMBL/GenBank/DDBJ whole genome shotgun (WGS) entry which is preliminary data.</text>
</comment>
<dbReference type="FunFam" id="3.20.19.10:FF:000003">
    <property type="entry name" value="3-isopropylmalate dehydratase small subunit"/>
    <property type="match status" value="1"/>
</dbReference>
<comment type="function">
    <text evidence="2 10">Catalyzes the isomerization between 2-isopropylmalate and 3-isopropylmalate, via the formation of 2-isopropylmaleate.</text>
</comment>
<dbReference type="PANTHER" id="PTHR43345">
    <property type="entry name" value="3-ISOPROPYLMALATE DEHYDRATASE SMALL SUBUNIT 2-RELATED-RELATED"/>
    <property type="match status" value="1"/>
</dbReference>
<evidence type="ECO:0000256" key="6">
    <source>
        <dbReference type="ARBA" id="ARBA00022430"/>
    </source>
</evidence>
<evidence type="ECO:0000256" key="3">
    <source>
        <dbReference type="ARBA" id="ARBA00004729"/>
    </source>
</evidence>
<dbReference type="EMBL" id="QOIN01000066">
    <property type="protein sequence ID" value="RCG15701.1"/>
    <property type="molecule type" value="Genomic_DNA"/>
</dbReference>
<reference evidence="12 13" key="1">
    <citation type="submission" date="2018-06" db="EMBL/GenBank/DDBJ databases">
        <title>Streptomyces reniochalinae sp. nov. and Streptomyces diacarnus sp. nov. from marine sponges.</title>
        <authorList>
            <person name="Li L."/>
        </authorList>
    </citation>
    <scope>NUCLEOTIDE SEQUENCE [LARGE SCALE GENOMIC DNA]</scope>
    <source>
        <strain evidence="12 13">LHW51701</strain>
    </source>
</reference>
<dbReference type="GO" id="GO:0009098">
    <property type="term" value="P:L-leucine biosynthetic process"/>
    <property type="evidence" value="ECO:0007669"/>
    <property type="project" value="UniProtKB-UniRule"/>
</dbReference>
<keyword evidence="8 10" id="KW-0456">Lyase</keyword>
<dbReference type="EC" id="4.2.1.33" evidence="10"/>
<comment type="catalytic activity">
    <reaction evidence="1 10">
        <text>(2R,3S)-3-isopropylmalate = (2S)-2-isopropylmalate</text>
        <dbReference type="Rhea" id="RHEA:32287"/>
        <dbReference type="ChEBI" id="CHEBI:1178"/>
        <dbReference type="ChEBI" id="CHEBI:35121"/>
        <dbReference type="EC" id="4.2.1.33"/>
    </reaction>
</comment>
<dbReference type="CDD" id="cd01577">
    <property type="entry name" value="IPMI_Swivel"/>
    <property type="match status" value="1"/>
</dbReference>
<dbReference type="InterPro" id="IPR033940">
    <property type="entry name" value="IPMI_Swivel"/>
</dbReference>
<evidence type="ECO:0000256" key="2">
    <source>
        <dbReference type="ARBA" id="ARBA00002695"/>
    </source>
</evidence>
<keyword evidence="7 10" id="KW-0028">Amino-acid biosynthesis</keyword>
<sequence>MEQFVTHSGIAVPLARTNVNTDDIIPARFLKSIRRSGFGKNLFANWRYLEDGRTPNPEFSLNRPGSEGASILVAGENFGCGSSREHAPWALREYGFRCVIAPSFADIFHNNCFNSSILPVALESSEVDTLFKILQDGGPTTFHIDLSRQIVTAGAGDVYHFEIDPFKKSALLEGLDNIGWSLKHLDEIHAYEQRRRQEAPWLFTEKSAN</sequence>
<proteinExistence type="inferred from homology"/>
<dbReference type="InterPro" id="IPR004431">
    <property type="entry name" value="3-IsopropMal_deHydase_ssu"/>
</dbReference>
<evidence type="ECO:0000256" key="9">
    <source>
        <dbReference type="ARBA" id="ARBA00023304"/>
    </source>
</evidence>
<dbReference type="InterPro" id="IPR000573">
    <property type="entry name" value="AconitaseA/IPMdHydase_ssu_swvl"/>
</dbReference>
<evidence type="ECO:0000313" key="12">
    <source>
        <dbReference type="EMBL" id="RCG15701.1"/>
    </source>
</evidence>
<name>A0A367ECE2_9ACTN</name>
<comment type="similarity">
    <text evidence="4 10">Belongs to the LeuD family. LeuD type 1 subfamily.</text>
</comment>
<dbReference type="SUPFAM" id="SSF52016">
    <property type="entry name" value="LeuD/IlvD-like"/>
    <property type="match status" value="1"/>
</dbReference>
<dbReference type="Gene3D" id="3.20.19.10">
    <property type="entry name" value="Aconitase, domain 4"/>
    <property type="match status" value="1"/>
</dbReference>
<dbReference type="RefSeq" id="WP_114025261.1">
    <property type="nucleotide sequence ID" value="NZ_JBEYTF010000056.1"/>
</dbReference>
<keyword evidence="9 10" id="KW-0100">Branched-chain amino acid biosynthesis</keyword>
<evidence type="ECO:0000256" key="4">
    <source>
        <dbReference type="ARBA" id="ARBA00009845"/>
    </source>
</evidence>
<dbReference type="AlphaFoldDB" id="A0A367ECE2"/>
<evidence type="ECO:0000256" key="8">
    <source>
        <dbReference type="ARBA" id="ARBA00023239"/>
    </source>
</evidence>
<comment type="pathway">
    <text evidence="3 10">Amino-acid biosynthesis; L-leucine biosynthesis; L-leucine from 3-methyl-2-oxobutanoate: step 2/4.</text>
</comment>
<comment type="subunit">
    <text evidence="5 10">Heterodimer of LeuC and LeuD.</text>
</comment>
<dbReference type="NCBIfam" id="NF002458">
    <property type="entry name" value="PRK01641.1"/>
    <property type="match status" value="1"/>
</dbReference>
<evidence type="ECO:0000256" key="10">
    <source>
        <dbReference type="HAMAP-Rule" id="MF_01031"/>
    </source>
</evidence>
<dbReference type="Pfam" id="PF00694">
    <property type="entry name" value="Aconitase_C"/>
    <property type="match status" value="1"/>
</dbReference>
<dbReference type="HAMAP" id="MF_01031">
    <property type="entry name" value="LeuD_type1"/>
    <property type="match status" value="1"/>
</dbReference>
<evidence type="ECO:0000256" key="1">
    <source>
        <dbReference type="ARBA" id="ARBA00000491"/>
    </source>
</evidence>
<dbReference type="InterPro" id="IPR050075">
    <property type="entry name" value="LeuD"/>
</dbReference>
<keyword evidence="13" id="KW-1185">Reference proteome</keyword>
<feature type="domain" description="Aconitase A/isopropylmalate dehydratase small subunit swivel" evidence="11">
    <location>
        <begin position="1"/>
        <end position="123"/>
    </location>
</feature>
<organism evidence="12 13">
    <name type="scientific">Streptomyces diacarni</name>
    <dbReference type="NCBI Taxonomy" id="2800381"/>
    <lineage>
        <taxon>Bacteria</taxon>
        <taxon>Bacillati</taxon>
        <taxon>Actinomycetota</taxon>
        <taxon>Actinomycetes</taxon>
        <taxon>Kitasatosporales</taxon>
        <taxon>Streptomycetaceae</taxon>
        <taxon>Streptomyces</taxon>
    </lineage>
</organism>
<dbReference type="Proteomes" id="UP000252914">
    <property type="component" value="Unassembled WGS sequence"/>
</dbReference>
<evidence type="ECO:0000256" key="7">
    <source>
        <dbReference type="ARBA" id="ARBA00022605"/>
    </source>
</evidence>
<dbReference type="GO" id="GO:0009316">
    <property type="term" value="C:3-isopropylmalate dehydratase complex"/>
    <property type="evidence" value="ECO:0007669"/>
    <property type="project" value="InterPro"/>
</dbReference>
<evidence type="ECO:0000259" key="11">
    <source>
        <dbReference type="Pfam" id="PF00694"/>
    </source>
</evidence>
<dbReference type="PANTHER" id="PTHR43345:SF5">
    <property type="entry name" value="3-ISOPROPYLMALATE DEHYDRATASE SMALL SUBUNIT"/>
    <property type="match status" value="1"/>
</dbReference>
<gene>
    <name evidence="10 12" type="primary">leuD</name>
    <name evidence="12" type="ORF">DTL70_30660</name>
</gene>